<comment type="similarity">
    <text evidence="1">Belongs to the ComF/GntX family.</text>
</comment>
<dbReference type="Gene3D" id="3.40.50.2020">
    <property type="match status" value="1"/>
</dbReference>
<dbReference type="PANTHER" id="PTHR47505">
    <property type="entry name" value="DNA UTILIZATION PROTEIN YHGH"/>
    <property type="match status" value="1"/>
</dbReference>
<comment type="caution">
    <text evidence="2">The sequence shown here is derived from an EMBL/GenBank/DDBJ whole genome shotgun (WGS) entry which is preliminary data.</text>
</comment>
<dbReference type="CDD" id="cd06223">
    <property type="entry name" value="PRTases_typeI"/>
    <property type="match status" value="1"/>
</dbReference>
<dbReference type="SUPFAM" id="SSF53271">
    <property type="entry name" value="PRTase-like"/>
    <property type="match status" value="1"/>
</dbReference>
<protein>
    <submittedName>
        <fullName evidence="2">ComF family protein</fullName>
    </submittedName>
</protein>
<dbReference type="InterPro" id="IPR000836">
    <property type="entry name" value="PRTase_dom"/>
</dbReference>
<dbReference type="OrthoDB" id="9793412at2"/>
<dbReference type="InterPro" id="IPR051910">
    <property type="entry name" value="ComF/GntX_DNA_util-trans"/>
</dbReference>
<name>A0A7C9P3A8_9GAMM</name>
<dbReference type="PANTHER" id="PTHR47505:SF1">
    <property type="entry name" value="DNA UTILIZATION PROTEIN YHGH"/>
    <property type="match status" value="1"/>
</dbReference>
<evidence type="ECO:0000256" key="1">
    <source>
        <dbReference type="ARBA" id="ARBA00008007"/>
    </source>
</evidence>
<dbReference type="AlphaFoldDB" id="A0A7C9P3A8"/>
<dbReference type="EMBL" id="JAAEHK010000009">
    <property type="protein sequence ID" value="NDL70490.1"/>
    <property type="molecule type" value="Genomic_DNA"/>
</dbReference>
<accession>A0A7C9P3A8</accession>
<evidence type="ECO:0000313" key="2">
    <source>
        <dbReference type="EMBL" id="NDL70490.1"/>
    </source>
</evidence>
<organism evidence="2 3">
    <name type="scientific">Vreelandella alkaliphila</name>
    <dbReference type="NCBI Taxonomy" id="272774"/>
    <lineage>
        <taxon>Bacteria</taxon>
        <taxon>Pseudomonadati</taxon>
        <taxon>Pseudomonadota</taxon>
        <taxon>Gammaproteobacteria</taxon>
        <taxon>Oceanospirillales</taxon>
        <taxon>Halomonadaceae</taxon>
        <taxon>Vreelandella</taxon>
    </lineage>
</organism>
<dbReference type="Proteomes" id="UP000480312">
    <property type="component" value="Unassembled WGS sequence"/>
</dbReference>
<sequence length="239" mass="26396">MSLTRWTHMASGWFKQGLPGYCAFCLTPGQASSGWCQECFDQLPWNHHACCQCKEPLSHVSITTSHRLCDHCQVGRPAFNSMAAELLFEGPVRELIHDFKFHASPRAGMLLLELMLAKAPRCLGEGLLPVPMHVVRARERGFNQSHWLSEQLGKRVALPVINAECIKQLPSQHTLSRQERAKNLLGAFRMTDSVPAHLTIVDDVVTTGATVQALAEVALQAGAKCVDIWAIARTPLAHS</sequence>
<evidence type="ECO:0000313" key="3">
    <source>
        <dbReference type="Proteomes" id="UP000480312"/>
    </source>
</evidence>
<proteinExistence type="inferred from homology"/>
<gene>
    <name evidence="2" type="ORF">GPL32_08195</name>
</gene>
<reference evidence="2 3" key="1">
    <citation type="submission" date="2020-01" db="EMBL/GenBank/DDBJ databases">
        <title>Whole genome sequencing of Halomonas alkaliphila strain LS44.</title>
        <authorList>
            <person name="Kumar S."/>
            <person name="Paul D."/>
            <person name="Shouche Y."/>
            <person name="Suryavanshi M.V."/>
        </authorList>
    </citation>
    <scope>NUCLEOTIDE SEQUENCE [LARGE SCALE GENOMIC DNA]</scope>
    <source>
        <strain evidence="2 3">LS44</strain>
    </source>
</reference>
<dbReference type="InterPro" id="IPR029057">
    <property type="entry name" value="PRTase-like"/>
</dbReference>